<keyword evidence="2" id="KW-1185">Reference proteome</keyword>
<accession>A0A506Q5E7</accession>
<evidence type="ECO:0000313" key="2">
    <source>
        <dbReference type="Proteomes" id="UP000317747"/>
    </source>
</evidence>
<reference evidence="1 2" key="1">
    <citation type="submission" date="2019-06" db="EMBL/GenBank/DDBJ databases">
        <title>Taxogenomics and systematics of the genus Pantoea.</title>
        <authorList>
            <person name="Tambong J.T."/>
        </authorList>
    </citation>
    <scope>NUCLEOTIDE SEQUENCE [LARGE SCALE GENOMIC DNA]</scope>
    <source>
        <strain evidence="1 2">LMG 24200</strain>
    </source>
</reference>
<proteinExistence type="predicted"/>
<gene>
    <name evidence="1" type="ORF">FJW01_12950</name>
</gene>
<dbReference type="EMBL" id="VHJA01000060">
    <property type="protein sequence ID" value="TPV40608.1"/>
    <property type="molecule type" value="Genomic_DNA"/>
</dbReference>
<comment type="caution">
    <text evidence="1">The sequence shown here is derived from an EMBL/GenBank/DDBJ whole genome shotgun (WGS) entry which is preliminary data.</text>
</comment>
<organism evidence="1 2">
    <name type="scientific">Pantoea deleyi</name>
    <dbReference type="NCBI Taxonomy" id="470932"/>
    <lineage>
        <taxon>Bacteria</taxon>
        <taxon>Pseudomonadati</taxon>
        <taxon>Pseudomonadota</taxon>
        <taxon>Gammaproteobacteria</taxon>
        <taxon>Enterobacterales</taxon>
        <taxon>Erwiniaceae</taxon>
        <taxon>Pantoea</taxon>
    </lineage>
</organism>
<sequence length="169" mass="19658">MEPYMTIHAYPPENSFLEEGIRSYLNSLPVRKNRLEESLFLLLNKNSISEIIINRVIENTPYYRVFILTCEKFMPLALYYLNAHPGKVSILSRDENQSEERASAGFTTSITHLKEVTSITPGEYRALTLTLSEKSLCRQTERTRKKVFYYHRSSALQKMGLKRINALFI</sequence>
<evidence type="ECO:0000313" key="1">
    <source>
        <dbReference type="EMBL" id="TPV40608.1"/>
    </source>
</evidence>
<dbReference type="AlphaFoldDB" id="A0A506Q5E7"/>
<protein>
    <submittedName>
        <fullName evidence="1">Uncharacterized protein</fullName>
    </submittedName>
</protein>
<name>A0A506Q5E7_9GAMM</name>
<dbReference type="Proteomes" id="UP000317747">
    <property type="component" value="Unassembled WGS sequence"/>
</dbReference>
<dbReference type="RefSeq" id="WP_140917155.1">
    <property type="nucleotide sequence ID" value="NZ_CP071405.1"/>
</dbReference>